<keyword evidence="1" id="KW-0560">Oxidoreductase</keyword>
<accession>A0ACC0F317</accession>
<keyword evidence="2" id="KW-1185">Reference proteome</keyword>
<organism evidence="1 2">
    <name type="scientific">Camellia lanceoleosa</name>
    <dbReference type="NCBI Taxonomy" id="1840588"/>
    <lineage>
        <taxon>Eukaryota</taxon>
        <taxon>Viridiplantae</taxon>
        <taxon>Streptophyta</taxon>
        <taxon>Embryophyta</taxon>
        <taxon>Tracheophyta</taxon>
        <taxon>Spermatophyta</taxon>
        <taxon>Magnoliopsida</taxon>
        <taxon>eudicotyledons</taxon>
        <taxon>Gunneridae</taxon>
        <taxon>Pentapetalae</taxon>
        <taxon>asterids</taxon>
        <taxon>Ericales</taxon>
        <taxon>Theaceae</taxon>
        <taxon>Camellia</taxon>
    </lineage>
</organism>
<protein>
    <submittedName>
        <fullName evidence="1">Indole-3-pyruvate monooxygenase YUCCA8</fullName>
    </submittedName>
</protein>
<dbReference type="Proteomes" id="UP001060215">
    <property type="component" value="Chromosome 11"/>
</dbReference>
<evidence type="ECO:0000313" key="1">
    <source>
        <dbReference type="EMBL" id="KAI7982885.1"/>
    </source>
</evidence>
<evidence type="ECO:0000313" key="2">
    <source>
        <dbReference type="Proteomes" id="UP001060215"/>
    </source>
</evidence>
<comment type="caution">
    <text evidence="1">The sequence shown here is derived from an EMBL/GenBank/DDBJ whole genome shotgun (WGS) entry which is preliminary data.</text>
</comment>
<dbReference type="EMBL" id="CM045768">
    <property type="protein sequence ID" value="KAI7982885.1"/>
    <property type="molecule type" value="Genomic_DNA"/>
</dbReference>
<gene>
    <name evidence="1" type="ORF">LOK49_LG15G00734</name>
</gene>
<sequence length="100" mass="10946">MSGSEVEYICQWLVVATGEKAECVVPEIEGLKEFYGEVLHACEYKSGEKFTGKQVLVVGCGNSGMEVSLDLCNHNAKPSMVVRSSVSQHYIITLFLVNSL</sequence>
<reference evidence="1 2" key="1">
    <citation type="journal article" date="2022" name="Plant J.">
        <title>Chromosome-level genome of Camellia lanceoleosa provides a valuable resource for understanding genome evolution and self-incompatibility.</title>
        <authorList>
            <person name="Gong W."/>
            <person name="Xiao S."/>
            <person name="Wang L."/>
            <person name="Liao Z."/>
            <person name="Chang Y."/>
            <person name="Mo W."/>
            <person name="Hu G."/>
            <person name="Li W."/>
            <person name="Zhao G."/>
            <person name="Zhu H."/>
            <person name="Hu X."/>
            <person name="Ji K."/>
            <person name="Xiang X."/>
            <person name="Song Q."/>
            <person name="Yuan D."/>
            <person name="Jin S."/>
            <person name="Zhang L."/>
        </authorList>
    </citation>
    <scope>NUCLEOTIDE SEQUENCE [LARGE SCALE GENOMIC DNA]</scope>
    <source>
        <strain evidence="1">SQ_2022a</strain>
    </source>
</reference>
<proteinExistence type="predicted"/>
<name>A0ACC0F317_9ERIC</name>
<keyword evidence="1" id="KW-0503">Monooxygenase</keyword>